<evidence type="ECO:0000313" key="1">
    <source>
        <dbReference type="EMBL" id="KAK2941461.1"/>
    </source>
</evidence>
<dbReference type="EMBL" id="JARBJD010000499">
    <property type="protein sequence ID" value="KAK2941461.1"/>
    <property type="molecule type" value="Genomic_DNA"/>
</dbReference>
<proteinExistence type="predicted"/>
<reference evidence="1 2" key="1">
    <citation type="journal article" date="2022" name="bioRxiv">
        <title>Genomics of Preaxostyla Flagellates Illuminates Evolutionary Transitions and the Path Towards Mitochondrial Loss.</title>
        <authorList>
            <person name="Novak L.V.F."/>
            <person name="Treitli S.C."/>
            <person name="Pyrih J."/>
            <person name="Halakuc P."/>
            <person name="Pipaliya S.V."/>
            <person name="Vacek V."/>
            <person name="Brzon O."/>
            <person name="Soukal P."/>
            <person name="Eme L."/>
            <person name="Dacks J.B."/>
            <person name="Karnkowska A."/>
            <person name="Elias M."/>
            <person name="Hampl V."/>
        </authorList>
    </citation>
    <scope>NUCLEOTIDE SEQUENCE [LARGE SCALE GENOMIC DNA]</scope>
    <source>
        <strain evidence="1">NAU3</strain>
        <tissue evidence="1">Gut</tissue>
    </source>
</reference>
<evidence type="ECO:0000313" key="2">
    <source>
        <dbReference type="Proteomes" id="UP001281761"/>
    </source>
</evidence>
<gene>
    <name evidence="1" type="ORF">BLNAU_23639</name>
</gene>
<protein>
    <submittedName>
        <fullName evidence="1">Uncharacterized protein</fullName>
    </submittedName>
</protein>
<accession>A0ABQ9WPQ0</accession>
<sequence length="115" mass="13118">MRDEIMNKKKKSRGVGPNEQKVHLAVSMLDIRNEWNVLNIFIQLGSERGDATFVGYDLSISTSMTSLKSLANSYCLTTLVSSFKVHVPHPLLRITRNHPRVHLYTTFPFSSSRRV</sequence>
<comment type="caution">
    <text evidence="1">The sequence shown here is derived from an EMBL/GenBank/DDBJ whole genome shotgun (WGS) entry which is preliminary data.</text>
</comment>
<organism evidence="1 2">
    <name type="scientific">Blattamonas nauphoetae</name>
    <dbReference type="NCBI Taxonomy" id="2049346"/>
    <lineage>
        <taxon>Eukaryota</taxon>
        <taxon>Metamonada</taxon>
        <taxon>Preaxostyla</taxon>
        <taxon>Oxymonadida</taxon>
        <taxon>Blattamonas</taxon>
    </lineage>
</organism>
<name>A0ABQ9WPQ0_9EUKA</name>
<dbReference type="Proteomes" id="UP001281761">
    <property type="component" value="Unassembled WGS sequence"/>
</dbReference>
<keyword evidence="2" id="KW-1185">Reference proteome</keyword>